<keyword evidence="3" id="KW-1185">Reference proteome</keyword>
<dbReference type="Gene3D" id="3.40.630.10">
    <property type="entry name" value="Zn peptidases"/>
    <property type="match status" value="1"/>
</dbReference>
<feature type="region of interest" description="Disordered" evidence="1">
    <location>
        <begin position="54"/>
        <end position="94"/>
    </location>
</feature>
<organism evidence="2 3">
    <name type="scientific">Karstenula rhodostoma CBS 690.94</name>
    <dbReference type="NCBI Taxonomy" id="1392251"/>
    <lineage>
        <taxon>Eukaryota</taxon>
        <taxon>Fungi</taxon>
        <taxon>Dikarya</taxon>
        <taxon>Ascomycota</taxon>
        <taxon>Pezizomycotina</taxon>
        <taxon>Dothideomycetes</taxon>
        <taxon>Pleosporomycetidae</taxon>
        <taxon>Pleosporales</taxon>
        <taxon>Massarineae</taxon>
        <taxon>Didymosphaeriaceae</taxon>
        <taxon>Karstenula</taxon>
    </lineage>
</organism>
<proteinExistence type="predicted"/>
<dbReference type="GO" id="GO:0016788">
    <property type="term" value="F:hydrolase activity, acting on ester bonds"/>
    <property type="evidence" value="ECO:0007669"/>
    <property type="project" value="InterPro"/>
</dbReference>
<accession>A0A9P4P7L8</accession>
<reference evidence="2" key="1">
    <citation type="journal article" date="2020" name="Stud. Mycol.">
        <title>101 Dothideomycetes genomes: a test case for predicting lifestyles and emergence of pathogens.</title>
        <authorList>
            <person name="Haridas S."/>
            <person name="Albert R."/>
            <person name="Binder M."/>
            <person name="Bloem J."/>
            <person name="Labutti K."/>
            <person name="Salamov A."/>
            <person name="Andreopoulos B."/>
            <person name="Baker S."/>
            <person name="Barry K."/>
            <person name="Bills G."/>
            <person name="Bluhm B."/>
            <person name="Cannon C."/>
            <person name="Castanera R."/>
            <person name="Culley D."/>
            <person name="Daum C."/>
            <person name="Ezra D."/>
            <person name="Gonzalez J."/>
            <person name="Henrissat B."/>
            <person name="Kuo A."/>
            <person name="Liang C."/>
            <person name="Lipzen A."/>
            <person name="Lutzoni F."/>
            <person name="Magnuson J."/>
            <person name="Mondo S."/>
            <person name="Nolan M."/>
            <person name="Ohm R."/>
            <person name="Pangilinan J."/>
            <person name="Park H.-J."/>
            <person name="Ramirez L."/>
            <person name="Alfaro M."/>
            <person name="Sun H."/>
            <person name="Tritt A."/>
            <person name="Yoshinaga Y."/>
            <person name="Zwiers L.-H."/>
            <person name="Turgeon B."/>
            <person name="Goodwin S."/>
            <person name="Spatafora J."/>
            <person name="Crous P."/>
            <person name="Grigoriev I."/>
        </authorList>
    </citation>
    <scope>NUCLEOTIDE SEQUENCE</scope>
    <source>
        <strain evidence="2">CBS 690.94</strain>
    </source>
</reference>
<dbReference type="InterPro" id="IPR053138">
    <property type="entry name" value="N-alpha-Ac-DABA_deacetylase"/>
</dbReference>
<dbReference type="PANTHER" id="PTHR37326">
    <property type="entry name" value="BLL3975 PROTEIN"/>
    <property type="match status" value="1"/>
</dbReference>
<dbReference type="OrthoDB" id="5588846at2759"/>
<dbReference type="PANTHER" id="PTHR37326:SF1">
    <property type="entry name" value="BLL3975 PROTEIN"/>
    <property type="match status" value="1"/>
</dbReference>
<dbReference type="GO" id="GO:0046872">
    <property type="term" value="F:metal ion binding"/>
    <property type="evidence" value="ECO:0007669"/>
    <property type="project" value="UniProtKB-KW"/>
</dbReference>
<feature type="compositionally biased region" description="Basic and acidic residues" evidence="1">
    <location>
        <begin position="83"/>
        <end position="93"/>
    </location>
</feature>
<name>A0A9P4P7L8_9PLEO</name>
<dbReference type="AlphaFoldDB" id="A0A9P4P7L8"/>
<gene>
    <name evidence="2" type="ORF">P171DRAFT_491780</name>
</gene>
<comment type="caution">
    <text evidence="2">The sequence shown here is derived from an EMBL/GenBank/DDBJ whole genome shotgun (WGS) entry which is preliminary data.</text>
</comment>
<dbReference type="SUPFAM" id="SSF53187">
    <property type="entry name" value="Zn-dependent exopeptidases"/>
    <property type="match status" value="1"/>
</dbReference>
<evidence type="ECO:0000313" key="2">
    <source>
        <dbReference type="EMBL" id="KAF2437936.1"/>
    </source>
</evidence>
<protein>
    <submittedName>
        <fullName evidence="2">Uncharacterized protein</fullName>
    </submittedName>
</protein>
<sequence>MPTESYHLMAHALLIFSHTTPRSTHSAFIRSSYPSNYEWPRHWCGAAREVDPGGTFGGSERELASGLTGDEGTGGDTTTGRESQWHGDRDPHRQPNGIYLNQRTYFTSHNSGWLTNVNRVFPGTAAVEGGSGPELLAYNIWNNVWADKSQVDVGIDLHTPSSGGETSLWCYADFRLPYVERLAKLLQPDTLKMDPGDAGSIETTFVDNANPPITVEMGLAKMWNCVVD</sequence>
<dbReference type="EMBL" id="MU001514">
    <property type="protein sequence ID" value="KAF2437936.1"/>
    <property type="molecule type" value="Genomic_DNA"/>
</dbReference>
<dbReference type="Proteomes" id="UP000799764">
    <property type="component" value="Unassembled WGS sequence"/>
</dbReference>
<evidence type="ECO:0000256" key="1">
    <source>
        <dbReference type="SAM" id="MobiDB-lite"/>
    </source>
</evidence>
<evidence type="ECO:0000313" key="3">
    <source>
        <dbReference type="Proteomes" id="UP000799764"/>
    </source>
</evidence>